<protein>
    <recommendedName>
        <fullName evidence="3">LXG domain-containing protein</fullName>
    </recommendedName>
</protein>
<evidence type="ECO:0000313" key="1">
    <source>
        <dbReference type="EMBL" id="TCS77295.1"/>
    </source>
</evidence>
<gene>
    <name evidence="1" type="ORF">EDD59_11824</name>
</gene>
<dbReference type="EMBL" id="SLZZ01000018">
    <property type="protein sequence ID" value="TCS77295.1"/>
    <property type="molecule type" value="Genomic_DNA"/>
</dbReference>
<dbReference type="OrthoDB" id="1970026at2"/>
<comment type="caution">
    <text evidence="1">The sequence shown here is derived from an EMBL/GenBank/DDBJ whole genome shotgun (WGS) entry which is preliminary data.</text>
</comment>
<evidence type="ECO:0008006" key="3">
    <source>
        <dbReference type="Google" id="ProtNLM"/>
    </source>
</evidence>
<evidence type="ECO:0000313" key="2">
    <source>
        <dbReference type="Proteomes" id="UP000295726"/>
    </source>
</evidence>
<organism evidence="1 2">
    <name type="scientific">Muricomes intestini</name>
    <dbReference type="NCBI Taxonomy" id="1796634"/>
    <lineage>
        <taxon>Bacteria</taxon>
        <taxon>Bacillati</taxon>
        <taxon>Bacillota</taxon>
        <taxon>Clostridia</taxon>
        <taxon>Lachnospirales</taxon>
        <taxon>Lachnospiraceae</taxon>
        <taxon>Muricomes</taxon>
    </lineage>
</organism>
<dbReference type="RefSeq" id="WP_132382292.1">
    <property type="nucleotide sequence ID" value="NZ_DAIRMY010000043.1"/>
</dbReference>
<name>A0A4R3K3Q6_9FIRM</name>
<proteinExistence type="predicted"/>
<sequence length="494" mass="56358">MDENSKLYPDKVKAQCDSAIEVLRKNNEDLITANNKISGFIENDELQSQSFDKLKQQLNDYLTVIDSMISANEADIADYQNLKGSVGVEKLDGTVILKAKKDAEEGREEAEDAAKADRYLSDYYYRFGFSGAELGRIYEEEANGYEEEARICNDIINELQRKIDFYDNLEASTATLFITGHVIRHITEAAVSDIRGAFKVGNYFPNVNAGWRRELEEKESYPRIIKRLQAAGITGSQIRYMAAIDYTLREVEAALDLCKTGEDKEFFRSFLTGTSERYDKAFALSPNKISDEMHVFAAEYANHIFQYDENGEVSQAFADFNDAVWKSTKPVQDKNTGLIPDTCYRDIYMERMYALLDMGVQGLTAEKTAMELPAGECETLDTELEKRISLTNFWAAEIIFKDKLEVWYPDKFDFMRSEQSFRDLQERRDRILKETAASTVENLSLITLGILAPELAVPLSSLYLDMTEKPGSLIRLEHILEIESMTEEIKGYKI</sequence>
<dbReference type="AlphaFoldDB" id="A0A4R3K3Q6"/>
<reference evidence="1 2" key="1">
    <citation type="submission" date="2019-03" db="EMBL/GenBank/DDBJ databases">
        <title>Genomic Encyclopedia of Type Strains, Phase IV (KMG-IV): sequencing the most valuable type-strain genomes for metagenomic binning, comparative biology and taxonomic classification.</title>
        <authorList>
            <person name="Goeker M."/>
        </authorList>
    </citation>
    <scope>NUCLEOTIDE SEQUENCE [LARGE SCALE GENOMIC DNA]</scope>
    <source>
        <strain evidence="1 2">DSM 29489</strain>
    </source>
</reference>
<keyword evidence="2" id="KW-1185">Reference proteome</keyword>
<dbReference type="Proteomes" id="UP000295726">
    <property type="component" value="Unassembled WGS sequence"/>
</dbReference>
<accession>A0A4R3K3Q6</accession>